<feature type="compositionally biased region" description="Low complexity" evidence="2">
    <location>
        <begin position="307"/>
        <end position="320"/>
    </location>
</feature>
<feature type="compositionally biased region" description="Basic and acidic residues" evidence="2">
    <location>
        <begin position="254"/>
        <end position="275"/>
    </location>
</feature>
<feature type="signal peptide" evidence="3">
    <location>
        <begin position="1"/>
        <end position="29"/>
    </location>
</feature>
<protein>
    <submittedName>
        <fullName evidence="4">Uncharacterized protein</fullName>
    </submittedName>
</protein>
<feature type="region of interest" description="Disordered" evidence="2">
    <location>
        <begin position="253"/>
        <end position="338"/>
    </location>
</feature>
<evidence type="ECO:0000256" key="3">
    <source>
        <dbReference type="SAM" id="SignalP"/>
    </source>
</evidence>
<sequence length="358" mass="37648">MAVPRLTSRVVVAALAATLVMGGALPAIAVGEGDTANGYPSWDEVNAARASESAKAAELEKLQAALQRAQSESAAASTRAVQALLDSHQAEQSLAAAREREQQLSERLDADRRELEENSDTVARVVAWMYRDGTGLASTSQLILSDDPGDFMAKYGTATQVSGTWEALAARAAESVNAESDLEKQAATAREERQRLAAEARTAAEAAAEAQRAADAAVETASDNADTVTAQLASLRGTTAEVERQYQVGLQVAEQERAADAERQRQAEEARRRQQESGPGGGGPSLLHRLFYTSPGLGGGSRRAAREGATSGWAASTSTRPPRRPSPRGCCPRTAGATTSSHAWCRCGTASRAGGRMR</sequence>
<dbReference type="EMBL" id="MWZD01000016">
    <property type="protein sequence ID" value="PRI11479.1"/>
    <property type="molecule type" value="Genomic_DNA"/>
</dbReference>
<feature type="coiled-coil region" evidence="1">
    <location>
        <begin position="179"/>
        <end position="213"/>
    </location>
</feature>
<gene>
    <name evidence="4" type="ORF">B4915_06505</name>
</gene>
<comment type="caution">
    <text evidence="4">The sequence shown here is derived from an EMBL/GenBank/DDBJ whole genome shotgun (WGS) entry which is preliminary data.</text>
</comment>
<dbReference type="AlphaFoldDB" id="A0A2S9QPG0"/>
<accession>A0A2S9QPG0</accession>
<keyword evidence="5" id="KW-1185">Reference proteome</keyword>
<keyword evidence="1" id="KW-0175">Coiled coil</keyword>
<feature type="coiled-coil region" evidence="1">
    <location>
        <begin position="52"/>
        <end position="118"/>
    </location>
</feature>
<proteinExistence type="predicted"/>
<name>A0A2S9QPG0_9MICO</name>
<evidence type="ECO:0000313" key="4">
    <source>
        <dbReference type="EMBL" id="PRI11479.1"/>
    </source>
</evidence>
<dbReference type="RefSeq" id="WP_105805020.1">
    <property type="nucleotide sequence ID" value="NZ_MWZD01000016.1"/>
</dbReference>
<reference evidence="4 5" key="1">
    <citation type="journal article" date="2017" name="New Microbes New Infect">
        <title>Genome sequence of 'Leucobacter massiliensis' sp. nov. isolated from human pharynx after travel to the 2014 Hajj.</title>
        <authorList>
            <person name="Leangapichart T."/>
            <person name="Gautret P."/>
            <person name="Nguyen T.T."/>
            <person name="Armstrong N."/>
            <person name="Rolain J.M."/>
        </authorList>
    </citation>
    <scope>NUCLEOTIDE SEQUENCE [LARGE SCALE GENOMIC DNA]</scope>
    <source>
        <strain evidence="4 5">122RC15</strain>
    </source>
</reference>
<evidence type="ECO:0000256" key="2">
    <source>
        <dbReference type="SAM" id="MobiDB-lite"/>
    </source>
</evidence>
<dbReference type="Proteomes" id="UP000238650">
    <property type="component" value="Unassembled WGS sequence"/>
</dbReference>
<feature type="chain" id="PRO_5015454958" evidence="3">
    <location>
        <begin position="30"/>
        <end position="358"/>
    </location>
</feature>
<organism evidence="4 5">
    <name type="scientific">Leucobacter massiliensis</name>
    <dbReference type="NCBI Taxonomy" id="1686285"/>
    <lineage>
        <taxon>Bacteria</taxon>
        <taxon>Bacillati</taxon>
        <taxon>Actinomycetota</taxon>
        <taxon>Actinomycetes</taxon>
        <taxon>Micrococcales</taxon>
        <taxon>Microbacteriaceae</taxon>
        <taxon>Leucobacter</taxon>
    </lineage>
</organism>
<keyword evidence="3" id="KW-0732">Signal</keyword>
<dbReference type="OrthoDB" id="9766277at2"/>
<evidence type="ECO:0000256" key="1">
    <source>
        <dbReference type="SAM" id="Coils"/>
    </source>
</evidence>
<evidence type="ECO:0000313" key="5">
    <source>
        <dbReference type="Proteomes" id="UP000238650"/>
    </source>
</evidence>